<evidence type="ECO:0000313" key="4">
    <source>
        <dbReference type="Proteomes" id="UP000836402"/>
    </source>
</evidence>
<dbReference type="Proteomes" id="UP000836402">
    <property type="component" value="Unassembled WGS sequence"/>
</dbReference>
<dbReference type="AlphaFoldDB" id="A0A177UMR2"/>
<evidence type="ECO:0000313" key="1">
    <source>
        <dbReference type="EMBL" id="CAD6907729.1"/>
    </source>
</evidence>
<reference evidence="1" key="3">
    <citation type="submission" date="2020-10" db="EMBL/GenBank/DDBJ databases">
        <authorList>
            <person name="Sedaghatjoo S."/>
        </authorList>
    </citation>
    <scope>NUCLEOTIDE SEQUENCE</scope>
    <source>
        <strain evidence="1">AZH3</strain>
    </source>
</reference>
<reference evidence="2" key="2">
    <citation type="journal article" date="2019" name="IMA Fungus">
        <title>Genome sequencing and comparison of five Tilletia species to identify candidate genes for the detection of regulated species infecting wheat.</title>
        <authorList>
            <person name="Nguyen H.D.T."/>
            <person name="Sultana T."/>
            <person name="Kesanakurti P."/>
            <person name="Hambleton S."/>
        </authorList>
    </citation>
    <scope>NUCLEOTIDE SEQUENCE</scope>
    <source>
        <strain evidence="2">DAOMC 238032</strain>
    </source>
</reference>
<proteinExistence type="predicted"/>
<keyword evidence="4" id="KW-1185">Reference proteome</keyword>
<accession>A0A177UMR2</accession>
<gene>
    <name evidence="2" type="ORF">A4X03_0g7082</name>
    <name evidence="1" type="ORF">JKIAZH3_G9320</name>
</gene>
<dbReference type="EMBL" id="LWDD02001553">
    <property type="protein sequence ID" value="KAE8247313.1"/>
    <property type="molecule type" value="Genomic_DNA"/>
</dbReference>
<evidence type="ECO:0000313" key="2">
    <source>
        <dbReference type="EMBL" id="KAE8247313.1"/>
    </source>
</evidence>
<dbReference type="EMBL" id="CAJHJG010000974">
    <property type="protein sequence ID" value="CAD6907729.1"/>
    <property type="molecule type" value="Genomic_DNA"/>
</dbReference>
<protein>
    <submittedName>
        <fullName evidence="2">Uncharacterized protein</fullName>
    </submittedName>
</protein>
<comment type="caution">
    <text evidence="2">The sequence shown here is derived from an EMBL/GenBank/DDBJ whole genome shotgun (WGS) entry which is preliminary data.</text>
</comment>
<dbReference type="Proteomes" id="UP000077671">
    <property type="component" value="Unassembled WGS sequence"/>
</dbReference>
<name>A0A177UMR2_9BASI</name>
<sequence length="273" mass="30310">MASAHALPIGFRTRQKNTIQRAVHDRLDGMKTGVKDAKLHLGIVSKLQRMAQETPQERPPSLLPNLVKRNLHGHVESTGINLMHAAVMSPTMTTSFPKPEPSLALCSMLQGFYSDQSSLSSINSRIDPHQLAFRSPEHLLQWRVTASSRAMMLSRLEDQIVRLPLTGFCAAWLPHVVDLFQSDSQPAAAYVLEVIAALLRDELERKYSHKLLLSLCHALGALSIVSREDGEIKKAIATASYAIKLLQPSLEKDSKRRIPIMANLKLEHAHALS</sequence>
<evidence type="ECO:0000313" key="3">
    <source>
        <dbReference type="Proteomes" id="UP000077671"/>
    </source>
</evidence>
<organism evidence="2 3">
    <name type="scientific">Tilletia caries</name>
    <name type="common">wheat bunt fungus</name>
    <dbReference type="NCBI Taxonomy" id="13290"/>
    <lineage>
        <taxon>Eukaryota</taxon>
        <taxon>Fungi</taxon>
        <taxon>Dikarya</taxon>
        <taxon>Basidiomycota</taxon>
        <taxon>Ustilaginomycotina</taxon>
        <taxon>Exobasidiomycetes</taxon>
        <taxon>Tilletiales</taxon>
        <taxon>Tilletiaceae</taxon>
        <taxon>Tilletia</taxon>
    </lineage>
</organism>
<reference evidence="2" key="1">
    <citation type="submission" date="2016-04" db="EMBL/GenBank/DDBJ databases">
        <authorList>
            <person name="Nguyen H.D."/>
            <person name="Kesanakurti P."/>
            <person name="Cullis J."/>
            <person name="Levesque C.A."/>
            <person name="Hambleton S."/>
        </authorList>
    </citation>
    <scope>NUCLEOTIDE SEQUENCE</scope>
    <source>
        <strain evidence="2">DAOMC 238032</strain>
    </source>
</reference>